<organism evidence="1 2">
    <name type="scientific">Pseudomonas schmalbachii</name>
    <dbReference type="NCBI Taxonomy" id="2816993"/>
    <lineage>
        <taxon>Bacteria</taxon>
        <taxon>Pseudomonadati</taxon>
        <taxon>Pseudomonadota</taxon>
        <taxon>Gammaproteobacteria</taxon>
        <taxon>Pseudomonadales</taxon>
        <taxon>Pseudomonadaceae</taxon>
        <taxon>Pseudomonas</taxon>
    </lineage>
</organism>
<evidence type="ECO:0000313" key="2">
    <source>
        <dbReference type="Proteomes" id="UP000669060"/>
    </source>
</evidence>
<proteinExistence type="predicted"/>
<keyword evidence="2" id="KW-1185">Reference proteome</keyword>
<evidence type="ECO:0000313" key="1">
    <source>
        <dbReference type="EMBL" id="MBO3274139.1"/>
    </source>
</evidence>
<protein>
    <submittedName>
        <fullName evidence="1">Uncharacterized protein</fullName>
    </submittedName>
</protein>
<accession>A0ABS3TNJ4</accession>
<reference evidence="1 2" key="1">
    <citation type="submission" date="2020-12" db="EMBL/GenBank/DDBJ databases">
        <title>Pseudomonas schmalbachii sp. nov. isolated from millipede gut.</title>
        <authorList>
            <person name="Shelomi M."/>
        </authorList>
    </citation>
    <scope>NUCLEOTIDE SEQUENCE [LARGE SCALE GENOMIC DNA]</scope>
    <source>
        <strain evidence="1 2">Milli4</strain>
    </source>
</reference>
<comment type="caution">
    <text evidence="1">The sequence shown here is derived from an EMBL/GenBank/DDBJ whole genome shotgun (WGS) entry which is preliminary data.</text>
</comment>
<dbReference type="EMBL" id="JAELYA010000001">
    <property type="protein sequence ID" value="MBO3274139.1"/>
    <property type="molecule type" value="Genomic_DNA"/>
</dbReference>
<gene>
    <name evidence="1" type="ORF">JFY56_02760</name>
</gene>
<dbReference type="Proteomes" id="UP000669060">
    <property type="component" value="Unassembled WGS sequence"/>
</dbReference>
<dbReference type="RefSeq" id="WP_208311938.1">
    <property type="nucleotide sequence ID" value="NZ_JAELYA010000001.1"/>
</dbReference>
<sequence length="142" mass="15658">MNIVKEYAELYQQAPNELKKSTVVRKRNDAFQAVKSDPRKLKGWIGTIEKLGTTGDGDAYLVIKSPMDGMTFGTWNNSLSDFQGKTLIKNGSPLYEALSELQEGDVVKFSGALAGSKNLTEEGKMTEPDFLFRFKAVEKVGG</sequence>
<name>A0ABS3TNJ4_9PSED</name>